<sequence>MYMENKVKAVRVATGMSQKELAATVGVTRQTLSLIEKGAYNPTLKLAVGIAKALDTTLDALFWIEG</sequence>
<organism evidence="4 5">
    <name type="scientific">Weissella confusa</name>
    <name type="common">Lactobacillus confusus</name>
    <dbReference type="NCBI Taxonomy" id="1583"/>
    <lineage>
        <taxon>Bacteria</taxon>
        <taxon>Bacillati</taxon>
        <taxon>Bacillota</taxon>
        <taxon>Bacilli</taxon>
        <taxon>Lactobacillales</taxon>
        <taxon>Lactobacillaceae</taxon>
        <taxon>Weissella</taxon>
    </lineage>
</organism>
<dbReference type="PROSITE" id="PS50943">
    <property type="entry name" value="HTH_CROC1"/>
    <property type="match status" value="1"/>
</dbReference>
<proteinExistence type="predicted"/>
<keyword evidence="1" id="KW-0238">DNA-binding</keyword>
<dbReference type="Proteomes" id="UP000728106">
    <property type="component" value="Unassembled WGS sequence"/>
</dbReference>
<keyword evidence="5" id="KW-1185">Reference proteome</keyword>
<gene>
    <name evidence="4" type="ORF">HAU20_09765</name>
    <name evidence="3" type="ORF">HAU43_01840</name>
</gene>
<dbReference type="InterPro" id="IPR010982">
    <property type="entry name" value="Lambda_DNA-bd_dom_sf"/>
</dbReference>
<dbReference type="SUPFAM" id="SSF47413">
    <property type="entry name" value="lambda repressor-like DNA-binding domains"/>
    <property type="match status" value="1"/>
</dbReference>
<dbReference type="EMBL" id="JAAOCX010000002">
    <property type="protein sequence ID" value="MBJ7631847.1"/>
    <property type="molecule type" value="Genomic_DNA"/>
</dbReference>
<name>A0AA40YSB9_WEICO</name>
<dbReference type="PANTHER" id="PTHR46558:SF3">
    <property type="entry name" value="TRANSCRIPTIONAL REGULATOR"/>
    <property type="match status" value="1"/>
</dbReference>
<evidence type="ECO:0000256" key="1">
    <source>
        <dbReference type="ARBA" id="ARBA00023125"/>
    </source>
</evidence>
<dbReference type="EMBL" id="JAAOCP010000013">
    <property type="protein sequence ID" value="MBJ7639659.1"/>
    <property type="molecule type" value="Genomic_DNA"/>
</dbReference>
<dbReference type="Proteomes" id="UP000808038">
    <property type="component" value="Unassembled WGS sequence"/>
</dbReference>
<dbReference type="GO" id="GO:0003677">
    <property type="term" value="F:DNA binding"/>
    <property type="evidence" value="ECO:0007669"/>
    <property type="project" value="UniProtKB-KW"/>
</dbReference>
<dbReference type="PANTHER" id="PTHR46558">
    <property type="entry name" value="TRACRIPTIONAL REGULATORY PROTEIN-RELATED-RELATED"/>
    <property type="match status" value="1"/>
</dbReference>
<accession>A0AA40YSB9</accession>
<evidence type="ECO:0000313" key="3">
    <source>
        <dbReference type="EMBL" id="MBJ7631847.1"/>
    </source>
</evidence>
<dbReference type="AlphaFoldDB" id="A0AA40YSB9"/>
<dbReference type="CDD" id="cd00093">
    <property type="entry name" value="HTH_XRE"/>
    <property type="match status" value="1"/>
</dbReference>
<dbReference type="GeneID" id="57978812"/>
<feature type="domain" description="HTH cro/C1-type" evidence="2">
    <location>
        <begin position="7"/>
        <end position="61"/>
    </location>
</feature>
<dbReference type="RefSeq" id="WP_039968138.1">
    <property type="nucleotide sequence ID" value="NZ_ALXH01000043.1"/>
</dbReference>
<dbReference type="Gene3D" id="1.10.260.40">
    <property type="entry name" value="lambda repressor-like DNA-binding domains"/>
    <property type="match status" value="1"/>
</dbReference>
<dbReference type="InterPro" id="IPR001387">
    <property type="entry name" value="Cro/C1-type_HTH"/>
</dbReference>
<dbReference type="SMART" id="SM00530">
    <property type="entry name" value="HTH_XRE"/>
    <property type="match status" value="1"/>
</dbReference>
<reference evidence="4" key="1">
    <citation type="submission" date="2020-02" db="EMBL/GenBank/DDBJ databases">
        <authorList>
            <person name="Fontana A."/>
            <person name="Patrone V."/>
            <person name="Morelli L."/>
        </authorList>
    </citation>
    <scope>NUCLEOTIDE SEQUENCE</scope>
    <source>
        <strain evidence="3">CCUG 30943</strain>
        <strain evidence="4">CCUG 43002</strain>
    </source>
</reference>
<evidence type="ECO:0000313" key="4">
    <source>
        <dbReference type="EMBL" id="MBJ7639659.1"/>
    </source>
</evidence>
<protein>
    <submittedName>
        <fullName evidence="4">Helix-turn-helix transcriptional regulator</fullName>
    </submittedName>
</protein>
<comment type="caution">
    <text evidence="4">The sequence shown here is derived from an EMBL/GenBank/DDBJ whole genome shotgun (WGS) entry which is preliminary data.</text>
</comment>
<evidence type="ECO:0000259" key="2">
    <source>
        <dbReference type="PROSITE" id="PS50943"/>
    </source>
</evidence>
<dbReference type="Pfam" id="PF01381">
    <property type="entry name" value="HTH_3"/>
    <property type="match status" value="1"/>
</dbReference>
<evidence type="ECO:0000313" key="5">
    <source>
        <dbReference type="Proteomes" id="UP000728106"/>
    </source>
</evidence>
<reference evidence="4 5" key="2">
    <citation type="journal article" date="2021" name="Int. J. Food Microbiol.">
        <title>Safety demonstration of a microbial species for use in the food chain: Weissella confusa.</title>
        <authorList>
            <person name="Bourdichon F."/>
            <person name="Patrone V."/>
            <person name="Fontana A."/>
            <person name="Milani G."/>
            <person name="Morelli L."/>
        </authorList>
    </citation>
    <scope>NUCLEOTIDE SEQUENCE [LARGE SCALE GENOMIC DNA]</scope>
    <source>
        <strain evidence="3">CCUG 30943</strain>
        <strain evidence="4 5">CCUG 43002</strain>
    </source>
</reference>